<dbReference type="VEuPathDB" id="TriTrypDB:TCDM_10733"/>
<feature type="transmembrane region" description="Helical" evidence="1">
    <location>
        <begin position="12"/>
        <end position="39"/>
    </location>
</feature>
<keyword evidence="1" id="KW-1133">Transmembrane helix</keyword>
<evidence type="ECO:0000256" key="1">
    <source>
        <dbReference type="SAM" id="Phobius"/>
    </source>
</evidence>
<protein>
    <submittedName>
        <fullName evidence="2">Putative mucin-associated surface protein (MASP)</fullName>
    </submittedName>
</protein>
<sequence length="81" mass="9237">MCTAAICVQLFVILFFLCVFTVLLCCLFTFVFFNFILFLQGVVHFLQFIGLIFFVNCVLLLLVNLSVTCLSFCFYSALTCC</sequence>
<name>V5ALU0_TRYCR</name>
<dbReference type="Proteomes" id="UP000017861">
    <property type="component" value="Unassembled WGS sequence"/>
</dbReference>
<keyword evidence="1" id="KW-0472">Membrane</keyword>
<evidence type="ECO:0000313" key="2">
    <source>
        <dbReference type="EMBL" id="ESS61665.1"/>
    </source>
</evidence>
<reference evidence="2 3" key="1">
    <citation type="journal article" date="2014" name="Genome Announc.">
        <title>Trypanosoma cruzi Clone Dm28c Draft Genome Sequence.</title>
        <authorList>
            <person name="Grisard E.C."/>
            <person name="Teixeira S.M."/>
            <person name="de Almeida L.G."/>
            <person name="Stoco P.H."/>
            <person name="Gerber A.L."/>
            <person name="Talavera-Lopez C."/>
            <person name="Lima O.C."/>
            <person name="Andersson B."/>
            <person name="de Vasconcelos A.T."/>
        </authorList>
    </citation>
    <scope>NUCLEOTIDE SEQUENCE [LARGE SCALE GENOMIC DNA]</scope>
    <source>
        <strain evidence="2 3">Dm28c</strain>
    </source>
</reference>
<gene>
    <name evidence="2" type="ORF">TCDM_10733</name>
</gene>
<proteinExistence type="predicted"/>
<feature type="transmembrane region" description="Helical" evidence="1">
    <location>
        <begin position="45"/>
        <end position="78"/>
    </location>
</feature>
<evidence type="ECO:0000313" key="3">
    <source>
        <dbReference type="Proteomes" id="UP000017861"/>
    </source>
</evidence>
<dbReference type="AlphaFoldDB" id="V5ALU0"/>
<accession>V5ALU0</accession>
<organism evidence="2 3">
    <name type="scientific">Trypanosoma cruzi Dm28c</name>
    <dbReference type="NCBI Taxonomy" id="1416333"/>
    <lineage>
        <taxon>Eukaryota</taxon>
        <taxon>Discoba</taxon>
        <taxon>Euglenozoa</taxon>
        <taxon>Kinetoplastea</taxon>
        <taxon>Metakinetoplastina</taxon>
        <taxon>Trypanosomatida</taxon>
        <taxon>Trypanosomatidae</taxon>
        <taxon>Trypanosoma</taxon>
        <taxon>Schizotrypanum</taxon>
    </lineage>
</organism>
<comment type="caution">
    <text evidence="2">The sequence shown here is derived from an EMBL/GenBank/DDBJ whole genome shotgun (WGS) entry which is preliminary data.</text>
</comment>
<dbReference type="EMBL" id="AYLP01000257">
    <property type="protein sequence ID" value="ESS61665.1"/>
    <property type="molecule type" value="Genomic_DNA"/>
</dbReference>
<keyword evidence="1" id="KW-0812">Transmembrane</keyword>